<name>F8P1C9_SERL9</name>
<gene>
    <name evidence="3" type="ORF">SERLADRAFT_471518</name>
</gene>
<dbReference type="Gene3D" id="1.50.10.10">
    <property type="match status" value="1"/>
</dbReference>
<dbReference type="Proteomes" id="UP000008064">
    <property type="component" value="Unassembled WGS sequence"/>
</dbReference>
<sequence>MLRCLAGRQNEQLAPFFEAPLRLVPSQVMSPHLVFAVVLFVAFCRSVYSQNLTQAQLAIVSDRLGEGASHSWEYGTRAEALLEYTASTFSVLSSSPLPPPSTVPSNLTDALSVVFNISKTIVAGRANSNGNITGPQPLIQDSSAGDPASIGVTVLLANWTGQGQKDGLDYAGAAEDQLNFLFQDVPKTSDGALSHRVDQVQLWSDFVYMVPPFLAYYGVITENRTLVSEAYNQISLYRSYLRDPDANNLWKHILLGSSGNDEGHWATGNAWAAAGMTRVLGTIQRSQYDKSLANEQKDLANWIQEIHGGMYPLLNSNGLFRNYPDNDTTFYDASSTALLASTVYRLSYLWNVHTHLPLAEQCRKALSSSSGAQVSFGTTPSPTSSSSSSPSATSTTPPASPSSILGLDHFTSDGWLTPVVNPDSYGSQGTQSPEGQAFILEMQSAWRDWVADGAKGANGSVRGADLSVTLTWLFAVFVGITVVYR</sequence>
<dbReference type="EMBL" id="GL945436">
    <property type="protein sequence ID" value="EGO22958.1"/>
    <property type="molecule type" value="Genomic_DNA"/>
</dbReference>
<evidence type="ECO:0000256" key="1">
    <source>
        <dbReference type="ARBA" id="ARBA00022801"/>
    </source>
</evidence>
<reference evidence="3" key="1">
    <citation type="submission" date="2011-04" db="EMBL/GenBank/DDBJ databases">
        <title>Evolution of plant cell wall degrading machinery underlies the functional diversity of forest fungi.</title>
        <authorList>
            <consortium name="US DOE Joint Genome Institute (JGI-PGF)"/>
            <person name="Eastwood D.C."/>
            <person name="Floudas D."/>
            <person name="Binder M."/>
            <person name="Majcherczyk A."/>
            <person name="Schneider P."/>
            <person name="Aerts A."/>
            <person name="Asiegbu F.O."/>
            <person name="Baker S.E."/>
            <person name="Barry K."/>
            <person name="Bendiksby M."/>
            <person name="Blumentritt M."/>
            <person name="Coutinho P.M."/>
            <person name="Cullen D."/>
            <person name="Cullen D."/>
            <person name="Gathman A."/>
            <person name="Goodell B."/>
            <person name="Henrissat B."/>
            <person name="Ihrmark K."/>
            <person name="Kauserud H."/>
            <person name="Kohler A."/>
            <person name="LaButti K."/>
            <person name="Lapidus A."/>
            <person name="Lavin J.L."/>
            <person name="Lee Y.-H."/>
            <person name="Lindquist E."/>
            <person name="Lilly W."/>
            <person name="Lucas S."/>
            <person name="Morin E."/>
            <person name="Murat C."/>
            <person name="Oguiza J.A."/>
            <person name="Park J."/>
            <person name="Pisabarro A.G."/>
            <person name="Riley R."/>
            <person name="Rosling A."/>
            <person name="Salamov A."/>
            <person name="Schmidt O."/>
            <person name="Schmutz J."/>
            <person name="Skrede I."/>
            <person name="Stenlid J."/>
            <person name="Wiebenga A."/>
            <person name="Xie X."/>
            <person name="Kues U."/>
            <person name="Hibbett D.S."/>
            <person name="Hoffmeister D."/>
            <person name="Hogberg N."/>
            <person name="Martin F."/>
            <person name="Grigoriev I.V."/>
            <person name="Watkinson S.C."/>
        </authorList>
    </citation>
    <scope>NUCLEOTIDE SEQUENCE</scope>
    <source>
        <strain evidence="3">S7.9</strain>
    </source>
</reference>
<organism>
    <name type="scientific">Serpula lacrymans var. lacrymans (strain S7.9)</name>
    <name type="common">Dry rot fungus</name>
    <dbReference type="NCBI Taxonomy" id="578457"/>
    <lineage>
        <taxon>Eukaryota</taxon>
        <taxon>Fungi</taxon>
        <taxon>Dikarya</taxon>
        <taxon>Basidiomycota</taxon>
        <taxon>Agaricomycotina</taxon>
        <taxon>Agaricomycetes</taxon>
        <taxon>Agaricomycetidae</taxon>
        <taxon>Boletales</taxon>
        <taxon>Coniophorineae</taxon>
        <taxon>Serpulaceae</taxon>
        <taxon>Serpula</taxon>
    </lineage>
</organism>
<dbReference type="PANTHER" id="PTHR41814:SF1">
    <property type="entry name" value="CELLULASE"/>
    <property type="match status" value="1"/>
</dbReference>
<proteinExistence type="predicted"/>
<accession>F8P1C9</accession>
<dbReference type="HOGENOM" id="CLU_037534_0_0_1"/>
<dbReference type="SUPFAM" id="SSF48208">
    <property type="entry name" value="Six-hairpin glycosidases"/>
    <property type="match status" value="1"/>
</dbReference>
<dbReference type="InterPro" id="IPR010905">
    <property type="entry name" value="Glyco_hydro_88"/>
</dbReference>
<dbReference type="GO" id="GO:0005975">
    <property type="term" value="P:carbohydrate metabolic process"/>
    <property type="evidence" value="ECO:0007669"/>
    <property type="project" value="InterPro"/>
</dbReference>
<feature type="compositionally biased region" description="Low complexity" evidence="2">
    <location>
        <begin position="378"/>
        <end position="403"/>
    </location>
</feature>
<dbReference type="GeneID" id="18819965"/>
<dbReference type="PANTHER" id="PTHR41814">
    <property type="entry name" value="EXPRESSED PROTEIN"/>
    <property type="match status" value="1"/>
</dbReference>
<keyword evidence="1" id="KW-0378">Hydrolase</keyword>
<protein>
    <recommendedName>
        <fullName evidence="4">Glycoside hydrolase family 105 protein</fullName>
    </recommendedName>
</protein>
<dbReference type="RefSeq" id="XP_007320198.1">
    <property type="nucleotide sequence ID" value="XM_007320136.1"/>
</dbReference>
<dbReference type="InterPro" id="IPR008928">
    <property type="entry name" value="6-hairpin_glycosidase_sf"/>
</dbReference>
<dbReference type="GO" id="GO:0016787">
    <property type="term" value="F:hydrolase activity"/>
    <property type="evidence" value="ECO:0007669"/>
    <property type="project" value="UniProtKB-KW"/>
</dbReference>
<dbReference type="KEGG" id="sla:SERLADRAFT_471518"/>
<evidence type="ECO:0000313" key="3">
    <source>
        <dbReference type="EMBL" id="EGO22958.1"/>
    </source>
</evidence>
<dbReference type="Pfam" id="PF07470">
    <property type="entry name" value="Glyco_hydro_88"/>
    <property type="match status" value="1"/>
</dbReference>
<feature type="region of interest" description="Disordered" evidence="2">
    <location>
        <begin position="371"/>
        <end position="403"/>
    </location>
</feature>
<evidence type="ECO:0000256" key="2">
    <source>
        <dbReference type="SAM" id="MobiDB-lite"/>
    </source>
</evidence>
<dbReference type="OrthoDB" id="4138492at2759"/>
<dbReference type="AlphaFoldDB" id="F8P1C9"/>
<evidence type="ECO:0008006" key="4">
    <source>
        <dbReference type="Google" id="ProtNLM"/>
    </source>
</evidence>
<dbReference type="InterPro" id="IPR012341">
    <property type="entry name" value="6hp_glycosidase-like_sf"/>
</dbReference>